<reference evidence="8" key="1">
    <citation type="submission" date="2023-08" db="EMBL/GenBank/DDBJ databases">
        <authorList>
            <person name="Audoor S."/>
            <person name="Bilcke G."/>
        </authorList>
    </citation>
    <scope>NUCLEOTIDE SEQUENCE</scope>
</reference>
<evidence type="ECO:0000256" key="1">
    <source>
        <dbReference type="ARBA" id="ARBA00004141"/>
    </source>
</evidence>
<accession>A0AAD2FKE8</accession>
<keyword evidence="5 7" id="KW-0472">Membrane</keyword>
<dbReference type="InterPro" id="IPR000175">
    <property type="entry name" value="Na/ntran_symport"/>
</dbReference>
<dbReference type="GO" id="GO:0005886">
    <property type="term" value="C:plasma membrane"/>
    <property type="evidence" value="ECO:0007669"/>
    <property type="project" value="TreeGrafter"/>
</dbReference>
<evidence type="ECO:0000313" key="9">
    <source>
        <dbReference type="Proteomes" id="UP001295423"/>
    </source>
</evidence>
<sequence length="591" mass="64958">MALSASGLFTLLAVLLVGPLYYGGLHIYRNRNGIVTESSTKQDTNDEERDVIDTKHYLFALIGYAIGIGNVWRFPYVIAQHGGGAALVAYIVSAILVACPLFLYEMIMGQHTKLSTIRCYDKVRPRWKGLGIASGLMLFIILCYYGMVIAYTLPYIWNSLQTPLPWIATGAENFWLDNVLGSVDDNVSGLGGVQGTLVVSLFCFWIIVFMTVGFGREILAKITVITVLLPVGLMAIMVIRTVFLEGAGEGIKFYIGRFEIKYLWNARTWAAACGQALFSMSPGLGTVITYSSYAKPKEDVYRACMIVSLSNCVFSIFAAFATFSLVGHMATQSGVSVEDLATRSGSGLAFITMAEAMQYFGSAANAMSVLFFSTLFLLGLDSAYAMEQTLTSYALDFFAERGLPKLPRWKMSLVCCLGSALVGIIFATQRGNELLEVFDHFIGSIALLLVAFMESLMLNWDFTYQRLEYALAKATYNNPSTPTGRRLGPASLCKLDFFFTVPILAGALALYLIVLDFMDGYGSYPKFVQAWGWVILVLILIISFSTLYKKDPSKLEAYDMEDIKINDSDVDTGNSARSGPSTPTVQLSEVV</sequence>
<feature type="transmembrane region" description="Helical" evidence="7">
    <location>
        <begin position="411"/>
        <end position="429"/>
    </location>
</feature>
<feature type="region of interest" description="Disordered" evidence="6">
    <location>
        <begin position="568"/>
        <end position="591"/>
    </location>
</feature>
<gene>
    <name evidence="8" type="ORF">CYCCA115_LOCUS10369</name>
</gene>
<dbReference type="NCBIfam" id="NF037979">
    <property type="entry name" value="Na_transp"/>
    <property type="match status" value="1"/>
</dbReference>
<protein>
    <recommendedName>
        <fullName evidence="10">Transporter</fullName>
    </recommendedName>
</protein>
<feature type="transmembrane region" description="Helical" evidence="7">
    <location>
        <begin position="129"/>
        <end position="157"/>
    </location>
</feature>
<dbReference type="AlphaFoldDB" id="A0AAD2FKE8"/>
<dbReference type="InterPro" id="IPR037272">
    <property type="entry name" value="SNS_sf"/>
</dbReference>
<dbReference type="PRINTS" id="PR00176">
    <property type="entry name" value="NANEUSMPORT"/>
</dbReference>
<feature type="transmembrane region" description="Helical" evidence="7">
    <location>
        <begin position="197"/>
        <end position="215"/>
    </location>
</feature>
<feature type="transmembrane region" description="Helical" evidence="7">
    <location>
        <begin position="57"/>
        <end position="75"/>
    </location>
</feature>
<feature type="transmembrane region" description="Helical" evidence="7">
    <location>
        <begin position="303"/>
        <end position="326"/>
    </location>
</feature>
<feature type="transmembrane region" description="Helical" evidence="7">
    <location>
        <begin position="530"/>
        <end position="548"/>
    </location>
</feature>
<feature type="transmembrane region" description="Helical" evidence="7">
    <location>
        <begin position="6"/>
        <end position="24"/>
    </location>
</feature>
<keyword evidence="4 7" id="KW-1133">Transmembrane helix</keyword>
<keyword evidence="9" id="KW-1185">Reference proteome</keyword>
<dbReference type="EMBL" id="CAKOGP040001668">
    <property type="protein sequence ID" value="CAJ1946228.1"/>
    <property type="molecule type" value="Genomic_DNA"/>
</dbReference>
<dbReference type="GO" id="GO:0035725">
    <property type="term" value="P:sodium ion transmembrane transport"/>
    <property type="evidence" value="ECO:0007669"/>
    <property type="project" value="TreeGrafter"/>
</dbReference>
<dbReference type="PANTHER" id="PTHR11616:SF240">
    <property type="entry name" value="BLOATED TUBULES, ISOFORM B-RELATED"/>
    <property type="match status" value="1"/>
</dbReference>
<dbReference type="CDD" id="cd10324">
    <property type="entry name" value="SLC6sbd"/>
    <property type="match status" value="1"/>
</dbReference>
<name>A0AAD2FKE8_9STRA</name>
<proteinExistence type="predicted"/>
<feature type="transmembrane region" description="Helical" evidence="7">
    <location>
        <begin position="87"/>
        <end position="108"/>
    </location>
</feature>
<evidence type="ECO:0000256" key="2">
    <source>
        <dbReference type="ARBA" id="ARBA00022448"/>
    </source>
</evidence>
<comment type="caution">
    <text evidence="8">The sequence shown here is derived from an EMBL/GenBank/DDBJ whole genome shotgun (WGS) entry which is preliminary data.</text>
</comment>
<evidence type="ECO:0000256" key="3">
    <source>
        <dbReference type="ARBA" id="ARBA00022692"/>
    </source>
</evidence>
<organism evidence="8 9">
    <name type="scientific">Cylindrotheca closterium</name>
    <dbReference type="NCBI Taxonomy" id="2856"/>
    <lineage>
        <taxon>Eukaryota</taxon>
        <taxon>Sar</taxon>
        <taxon>Stramenopiles</taxon>
        <taxon>Ochrophyta</taxon>
        <taxon>Bacillariophyta</taxon>
        <taxon>Bacillariophyceae</taxon>
        <taxon>Bacillariophycidae</taxon>
        <taxon>Bacillariales</taxon>
        <taxon>Bacillariaceae</taxon>
        <taxon>Cylindrotheca</taxon>
    </lineage>
</organism>
<evidence type="ECO:0000256" key="6">
    <source>
        <dbReference type="SAM" id="MobiDB-lite"/>
    </source>
</evidence>
<feature type="transmembrane region" description="Helical" evidence="7">
    <location>
        <begin position="495"/>
        <end position="518"/>
    </location>
</feature>
<evidence type="ECO:0000256" key="5">
    <source>
        <dbReference type="ARBA" id="ARBA00023136"/>
    </source>
</evidence>
<evidence type="ECO:0000313" key="8">
    <source>
        <dbReference type="EMBL" id="CAJ1946228.1"/>
    </source>
</evidence>
<feature type="transmembrane region" description="Helical" evidence="7">
    <location>
        <begin position="222"/>
        <end position="243"/>
    </location>
</feature>
<dbReference type="PANTHER" id="PTHR11616">
    <property type="entry name" value="SODIUM/CHLORIDE DEPENDENT TRANSPORTER"/>
    <property type="match status" value="1"/>
</dbReference>
<evidence type="ECO:0000256" key="7">
    <source>
        <dbReference type="SAM" id="Phobius"/>
    </source>
</evidence>
<dbReference type="SUPFAM" id="SSF161070">
    <property type="entry name" value="SNF-like"/>
    <property type="match status" value="1"/>
</dbReference>
<evidence type="ECO:0000256" key="4">
    <source>
        <dbReference type="ARBA" id="ARBA00022989"/>
    </source>
</evidence>
<feature type="transmembrane region" description="Helical" evidence="7">
    <location>
        <begin position="269"/>
        <end position="291"/>
    </location>
</feature>
<keyword evidence="2" id="KW-0813">Transport</keyword>
<dbReference type="Proteomes" id="UP001295423">
    <property type="component" value="Unassembled WGS sequence"/>
</dbReference>
<feature type="transmembrane region" description="Helical" evidence="7">
    <location>
        <begin position="359"/>
        <end position="380"/>
    </location>
</feature>
<dbReference type="PROSITE" id="PS50267">
    <property type="entry name" value="NA_NEUROTRAN_SYMP_3"/>
    <property type="match status" value="1"/>
</dbReference>
<comment type="subcellular location">
    <subcellularLocation>
        <location evidence="1">Membrane</location>
        <topology evidence="1">Multi-pass membrane protein</topology>
    </subcellularLocation>
</comment>
<evidence type="ECO:0008006" key="10">
    <source>
        <dbReference type="Google" id="ProtNLM"/>
    </source>
</evidence>
<keyword evidence="3 7" id="KW-0812">Transmembrane</keyword>
<dbReference type="Pfam" id="PF00209">
    <property type="entry name" value="SNF"/>
    <property type="match status" value="2"/>
</dbReference>
<feature type="compositionally biased region" description="Polar residues" evidence="6">
    <location>
        <begin position="571"/>
        <end position="591"/>
    </location>
</feature>
<feature type="transmembrane region" description="Helical" evidence="7">
    <location>
        <begin position="441"/>
        <end position="460"/>
    </location>
</feature>